<evidence type="ECO:0000313" key="5">
    <source>
        <dbReference type="EMBL" id="KAK9101012.1"/>
    </source>
</evidence>
<reference evidence="5 6" key="1">
    <citation type="submission" date="2024-01" db="EMBL/GenBank/DDBJ databases">
        <title>Genome assemblies of Stephania.</title>
        <authorList>
            <person name="Yang L."/>
        </authorList>
    </citation>
    <scope>NUCLEOTIDE SEQUENCE [LARGE SCALE GENOMIC DNA]</scope>
    <source>
        <strain evidence="5">JXDWG</strain>
        <tissue evidence="5">Leaf</tissue>
    </source>
</reference>
<evidence type="ECO:0000259" key="4">
    <source>
        <dbReference type="Pfam" id="PF09118"/>
    </source>
</evidence>
<sequence length="579" mass="64794">MPPMAWRPIHLICYCILFAVCDITNADGAETNPFKTPKVTDPKNVGGLEHNFYETNFEGAWELIIANAGVSSMHMALFHTNKVLMFDSTAFGPSQIPLPNGKCRPVPKKPKEKDCWSHAIMYDLVTGKIRPLMIYTDTWCSSGSFSPEGILVQTGGWNDGGRAVRYLEGCDTCDWREYPVALSGQRWYSSQQILPNGGYVVFGGRRMFSYEYVPPEGKTNPQKSDTPLALLRETTDIYENNLYPFVHLSTDGNIFVFANNRSILLNLKTNKVVKEFPVLAGGSRNYPGSGMSAMLPIKLRVINPPVIPVEVLVCGGGQYPAFKLAEKNIFLPALDSCGKIEITAPNAQWEMDRMPAPRVMADMLNLPTGEILMINGAKKGASGWQFAEEPYYAPVLYRPWLPLGQRFRELTPSKIPRMYHSTAGVLPDGKILVAGSNTNSAYNFTGVRYPTELRVEKFSPWYMDPIIALKRPVITTRLANLGTLKYGMKFLVDFAMPQDTNHKEQVKVFMYAPPFTTHGYSQNQRILELAVKRFIGVSPGRYRLRVFAPPSAVIAPPGYYLLNVLYRGLPSKAEWVKIA</sequence>
<organism evidence="5 6">
    <name type="scientific">Stephania cephalantha</name>
    <dbReference type="NCBI Taxonomy" id="152367"/>
    <lineage>
        <taxon>Eukaryota</taxon>
        <taxon>Viridiplantae</taxon>
        <taxon>Streptophyta</taxon>
        <taxon>Embryophyta</taxon>
        <taxon>Tracheophyta</taxon>
        <taxon>Spermatophyta</taxon>
        <taxon>Magnoliopsida</taxon>
        <taxon>Ranunculales</taxon>
        <taxon>Menispermaceae</taxon>
        <taxon>Menispermoideae</taxon>
        <taxon>Cissampelideae</taxon>
        <taxon>Stephania</taxon>
    </lineage>
</organism>
<dbReference type="Gene3D" id="2.60.40.10">
    <property type="entry name" value="Immunoglobulins"/>
    <property type="match status" value="1"/>
</dbReference>
<dbReference type="InterPro" id="IPR037293">
    <property type="entry name" value="Gal_Oxidase_central_sf"/>
</dbReference>
<dbReference type="SUPFAM" id="SSF81296">
    <property type="entry name" value="E set domains"/>
    <property type="match status" value="1"/>
</dbReference>
<dbReference type="EMBL" id="JBBNAG010000010">
    <property type="protein sequence ID" value="KAK9101012.1"/>
    <property type="molecule type" value="Genomic_DNA"/>
</dbReference>
<dbReference type="InterPro" id="IPR013783">
    <property type="entry name" value="Ig-like_fold"/>
</dbReference>
<name>A0AAP0F217_9MAGN</name>
<feature type="domain" description="Glyoxal oxidase N-terminal" evidence="3">
    <location>
        <begin position="73"/>
        <end position="462"/>
    </location>
</feature>
<comment type="caution">
    <text evidence="5">The sequence shown here is derived from an EMBL/GenBank/DDBJ whole genome shotgun (WGS) entry which is preliminary data.</text>
</comment>
<dbReference type="CDD" id="cd02851">
    <property type="entry name" value="E_set_GO_C"/>
    <property type="match status" value="1"/>
</dbReference>
<dbReference type="InterPro" id="IPR011043">
    <property type="entry name" value="Gal_Oxase/kelch_b-propeller"/>
</dbReference>
<feature type="signal peptide" evidence="2">
    <location>
        <begin position="1"/>
        <end position="28"/>
    </location>
</feature>
<dbReference type="AlphaFoldDB" id="A0AAP0F217"/>
<feature type="chain" id="PRO_5042862375" evidence="2">
    <location>
        <begin position="29"/>
        <end position="579"/>
    </location>
</feature>
<evidence type="ECO:0000313" key="6">
    <source>
        <dbReference type="Proteomes" id="UP001419268"/>
    </source>
</evidence>
<feature type="domain" description="Galactose oxidase-like Early set" evidence="4">
    <location>
        <begin position="471"/>
        <end position="578"/>
    </location>
</feature>
<accession>A0AAP0F217</accession>
<gene>
    <name evidence="5" type="ORF">Scep_024442</name>
</gene>
<evidence type="ECO:0000256" key="1">
    <source>
        <dbReference type="ARBA" id="ARBA00022729"/>
    </source>
</evidence>
<dbReference type="InterPro" id="IPR009880">
    <property type="entry name" value="Glyoxal_oxidase_N"/>
</dbReference>
<evidence type="ECO:0000256" key="2">
    <source>
        <dbReference type="SAM" id="SignalP"/>
    </source>
</evidence>
<dbReference type="Pfam" id="PF09118">
    <property type="entry name" value="GO-like_E_set"/>
    <property type="match status" value="1"/>
</dbReference>
<dbReference type="Pfam" id="PF07250">
    <property type="entry name" value="Glyoxal_oxid_N"/>
    <property type="match status" value="1"/>
</dbReference>
<dbReference type="PANTHER" id="PTHR32208">
    <property type="entry name" value="SECRETED PROTEIN-RELATED"/>
    <property type="match status" value="1"/>
</dbReference>
<dbReference type="Gene3D" id="2.130.10.80">
    <property type="entry name" value="Galactose oxidase/kelch, beta-propeller"/>
    <property type="match status" value="1"/>
</dbReference>
<evidence type="ECO:0000259" key="3">
    <source>
        <dbReference type="Pfam" id="PF07250"/>
    </source>
</evidence>
<dbReference type="PANTHER" id="PTHR32208:SF93">
    <property type="entry name" value="ALDEHYDE OXIDASE GLOX1"/>
    <property type="match status" value="1"/>
</dbReference>
<dbReference type="SUPFAM" id="SSF50965">
    <property type="entry name" value="Galactose oxidase, central domain"/>
    <property type="match status" value="1"/>
</dbReference>
<dbReference type="InterPro" id="IPR015202">
    <property type="entry name" value="GO-like_E_set"/>
</dbReference>
<proteinExistence type="predicted"/>
<dbReference type="Proteomes" id="UP001419268">
    <property type="component" value="Unassembled WGS sequence"/>
</dbReference>
<protein>
    <submittedName>
        <fullName evidence="5">Uncharacterized protein</fullName>
    </submittedName>
</protein>
<dbReference type="InterPro" id="IPR014756">
    <property type="entry name" value="Ig_E-set"/>
</dbReference>
<keyword evidence="1 2" id="KW-0732">Signal</keyword>
<keyword evidence="6" id="KW-1185">Reference proteome</keyword>